<comment type="caution">
    <text evidence="1">The sequence shown here is derived from an EMBL/GenBank/DDBJ whole genome shotgun (WGS) entry which is preliminary data.</text>
</comment>
<dbReference type="RefSeq" id="WP_018968133.1">
    <property type="nucleotide sequence ID" value="NZ_KB899221.1"/>
</dbReference>
<protein>
    <recommendedName>
        <fullName evidence="3">DUF5625 domain-containing protein</fullName>
    </recommendedName>
</protein>
<reference evidence="1 2" key="1">
    <citation type="submission" date="2013-08" db="EMBL/GenBank/DDBJ databases">
        <authorList>
            <person name="Weinstock G."/>
            <person name="Sodergren E."/>
            <person name="Wylie T."/>
            <person name="Fulton L."/>
            <person name="Fulton R."/>
            <person name="Fronick C."/>
            <person name="O'Laughlin M."/>
            <person name="Godfrey J."/>
            <person name="Miner T."/>
            <person name="Herter B."/>
            <person name="Appelbaum E."/>
            <person name="Cordes M."/>
            <person name="Lek S."/>
            <person name="Wollam A."/>
            <person name="Pepin K.H."/>
            <person name="Palsikar V.B."/>
            <person name="Mitreva M."/>
            <person name="Wilson R.K."/>
        </authorList>
    </citation>
    <scope>NUCLEOTIDE SEQUENCE [LARGE SCALE GENOMIC DNA]</scope>
    <source>
        <strain evidence="1 2">ATCC 15930</strain>
    </source>
</reference>
<dbReference type="PROSITE" id="PS51257">
    <property type="entry name" value="PROKAR_LIPOPROTEIN"/>
    <property type="match status" value="1"/>
</dbReference>
<gene>
    <name evidence="1" type="ORF">HMPREF1991_00547</name>
</gene>
<sequence length="186" mass="21034">MRNLLMSLMVIILVSCECHHETFRIDNVSMQPIVFTDSLANGKQYFVIDFITSWSGPKLVLFGGGIEPGLKGIDEEIKSIEVRTRSGRLISSCFKGWKTDMDGLISGQEESHGYYSSLNIASLVRSINNGERQSIGMRIGIPRLFYLSSSDEPYTITIKFRDRQITSKVIQMKMIYRADQPLSDLP</sequence>
<accession>A0A069QMT0</accession>
<dbReference type="HOGENOM" id="CLU_1453208_0_0_10"/>
<name>A0A069QMT0_HOYLO</name>
<evidence type="ECO:0000313" key="2">
    <source>
        <dbReference type="Proteomes" id="UP000027442"/>
    </source>
</evidence>
<dbReference type="EMBL" id="JNGW01000018">
    <property type="protein sequence ID" value="KDR53329.1"/>
    <property type="molecule type" value="Genomic_DNA"/>
</dbReference>
<evidence type="ECO:0000313" key="1">
    <source>
        <dbReference type="EMBL" id="KDR53329.1"/>
    </source>
</evidence>
<dbReference type="AlphaFoldDB" id="A0A069QMT0"/>
<organism evidence="1 2">
    <name type="scientific">Hoylesella loescheii DSM 19665 = JCM 12249 = ATCC 15930</name>
    <dbReference type="NCBI Taxonomy" id="1122985"/>
    <lineage>
        <taxon>Bacteria</taxon>
        <taxon>Pseudomonadati</taxon>
        <taxon>Bacteroidota</taxon>
        <taxon>Bacteroidia</taxon>
        <taxon>Bacteroidales</taxon>
        <taxon>Prevotellaceae</taxon>
        <taxon>Hoylesella</taxon>
    </lineage>
</organism>
<evidence type="ECO:0008006" key="3">
    <source>
        <dbReference type="Google" id="ProtNLM"/>
    </source>
</evidence>
<dbReference type="Proteomes" id="UP000027442">
    <property type="component" value="Unassembled WGS sequence"/>
</dbReference>
<proteinExistence type="predicted"/>
<keyword evidence="2" id="KW-1185">Reference proteome</keyword>
<dbReference type="PATRIC" id="fig|1122985.7.peg.568"/>